<accession>A0A559JVV6</accession>
<evidence type="ECO:0000259" key="1">
    <source>
        <dbReference type="Pfam" id="PF09828"/>
    </source>
</evidence>
<dbReference type="Pfam" id="PF09828">
    <property type="entry name" value="ChrB_C"/>
    <property type="match status" value="1"/>
</dbReference>
<protein>
    <submittedName>
        <fullName evidence="2">Chromate resistance protein</fullName>
    </submittedName>
</protein>
<dbReference type="AlphaFoldDB" id="A0A559JVV6"/>
<dbReference type="OrthoDB" id="511992at2"/>
<comment type="caution">
    <text evidence="2">The sequence shown here is derived from an EMBL/GenBank/DDBJ whole genome shotgun (WGS) entry which is preliminary data.</text>
</comment>
<keyword evidence="3" id="KW-1185">Reference proteome</keyword>
<dbReference type="Proteomes" id="UP000317036">
    <property type="component" value="Unassembled WGS sequence"/>
</dbReference>
<dbReference type="EMBL" id="VNJI01000061">
    <property type="protein sequence ID" value="TVY04013.1"/>
    <property type="molecule type" value="Genomic_DNA"/>
</dbReference>
<evidence type="ECO:0000313" key="2">
    <source>
        <dbReference type="EMBL" id="TVY04013.1"/>
    </source>
</evidence>
<dbReference type="RefSeq" id="WP_144854163.1">
    <property type="nucleotide sequence ID" value="NZ_VNJI01000061.1"/>
</dbReference>
<evidence type="ECO:0000313" key="3">
    <source>
        <dbReference type="Proteomes" id="UP000317036"/>
    </source>
</evidence>
<reference evidence="2 3" key="1">
    <citation type="submission" date="2019-07" db="EMBL/GenBank/DDBJ databases">
        <authorList>
            <person name="Kim J."/>
        </authorList>
    </citation>
    <scope>NUCLEOTIDE SEQUENCE [LARGE SCALE GENOMIC DNA]</scope>
    <source>
        <strain evidence="2 3">JC52</strain>
    </source>
</reference>
<proteinExistence type="predicted"/>
<feature type="domain" description="ChrB C-terminal" evidence="1">
    <location>
        <begin position="3"/>
        <end position="133"/>
    </location>
</feature>
<dbReference type="InterPro" id="IPR018634">
    <property type="entry name" value="ChrB_C"/>
</dbReference>
<organism evidence="2 3">
    <name type="scientific">Paenibacillus cremeus</name>
    <dbReference type="NCBI Taxonomy" id="2163881"/>
    <lineage>
        <taxon>Bacteria</taxon>
        <taxon>Bacillati</taxon>
        <taxon>Bacillota</taxon>
        <taxon>Bacilli</taxon>
        <taxon>Bacillales</taxon>
        <taxon>Paenibacillaceae</taxon>
        <taxon>Paenibacillus</taxon>
    </lineage>
</organism>
<name>A0A559JVV6_9BACL</name>
<gene>
    <name evidence="2" type="ORF">FPZ49_30890</name>
</gene>
<sequence>MKWVTWENVGVDRMACAWLIKRFIDPDAQFIFIPVGSKQFPEAAEPFDIPGVRYSHYRGHCSFHTMVREHQFKDQILDRIASIVDEADTIQEVQLEPAASGLDNICHGLRLISVDDTQALERGYMIYEALYAQIASDNSQK</sequence>